<reference evidence="4 5" key="1">
    <citation type="submission" date="2015-03" db="EMBL/GenBank/DDBJ databases">
        <title>Genome Assembly of Staphylococcus cohnii subsp. cohnii strain G22B2.</title>
        <authorList>
            <person name="Nair G."/>
            <person name="Kaur G."/>
            <person name="Khatri I."/>
            <person name="Singh N.K."/>
            <person name="Sathyabama S."/>
            <person name="Maurya S.K."/>
            <person name="Subramanian S."/>
            <person name="Agrewala J.N."/>
            <person name="Mayilraj S."/>
        </authorList>
    </citation>
    <scope>NUCLEOTIDE SEQUENCE [LARGE SCALE GENOMIC DNA]</scope>
    <source>
        <strain evidence="4 5">G22B2</strain>
    </source>
</reference>
<dbReference type="AlphaFoldDB" id="A0A0M2P006"/>
<feature type="DNA-binding region" description="H-T-H motif" evidence="2">
    <location>
        <begin position="27"/>
        <end position="46"/>
    </location>
</feature>
<gene>
    <name evidence="4" type="ORF">UF66_1504</name>
</gene>
<accession>A0A0M2P006</accession>
<protein>
    <submittedName>
        <fullName evidence="4">Transcriptional regulator, TetR family</fullName>
    </submittedName>
</protein>
<dbReference type="Pfam" id="PF00440">
    <property type="entry name" value="TetR_N"/>
    <property type="match status" value="1"/>
</dbReference>
<dbReference type="Gene3D" id="1.10.357.10">
    <property type="entry name" value="Tetracycline Repressor, domain 2"/>
    <property type="match status" value="1"/>
</dbReference>
<sequence length="186" mass="20798">MARVSKRIQLLEAAAAIVNEQGSEYLTLDAVAKKAGVSKGGLLYHFKNKFALIQGLVDHADELYRNNVNEHVKNESQEVGKLLRAFIEATREHRSENASITSGMLAAQGINSNLLLPLQDTYKDWQEKIEKDGIDKVDATIIRLAVDGLWLSEIFGLDALDETMRAKVLERLTSYTENKQIELKDA</sequence>
<evidence type="ECO:0000256" key="2">
    <source>
        <dbReference type="PROSITE-ProRule" id="PRU00335"/>
    </source>
</evidence>
<comment type="caution">
    <text evidence="4">The sequence shown here is derived from an EMBL/GenBank/DDBJ whole genome shotgun (WGS) entry which is preliminary data.</text>
</comment>
<dbReference type="GeneID" id="58096666"/>
<dbReference type="InterPro" id="IPR050624">
    <property type="entry name" value="HTH-type_Tx_Regulator"/>
</dbReference>
<evidence type="ECO:0000313" key="4">
    <source>
        <dbReference type="EMBL" id="KKI65547.1"/>
    </source>
</evidence>
<evidence type="ECO:0000313" key="5">
    <source>
        <dbReference type="Proteomes" id="UP000034455"/>
    </source>
</evidence>
<dbReference type="InterPro" id="IPR036271">
    <property type="entry name" value="Tet_transcr_reg_TetR-rel_C_sf"/>
</dbReference>
<organism evidence="4 5">
    <name type="scientific">Staphylococcus cohnii subsp. cohnii</name>
    <dbReference type="NCBI Taxonomy" id="74704"/>
    <lineage>
        <taxon>Bacteria</taxon>
        <taxon>Bacillati</taxon>
        <taxon>Bacillota</taxon>
        <taxon>Bacilli</taxon>
        <taxon>Bacillales</taxon>
        <taxon>Staphylococcaceae</taxon>
        <taxon>Staphylococcus</taxon>
        <taxon>Staphylococcus cohnii species complex</taxon>
    </lineage>
</organism>
<dbReference type="PRINTS" id="PR00455">
    <property type="entry name" value="HTHTETR"/>
</dbReference>
<dbReference type="SUPFAM" id="SSF48498">
    <property type="entry name" value="Tetracyclin repressor-like, C-terminal domain"/>
    <property type="match status" value="1"/>
</dbReference>
<dbReference type="Proteomes" id="UP000034455">
    <property type="component" value="Unassembled WGS sequence"/>
</dbReference>
<dbReference type="PANTHER" id="PTHR43479:SF11">
    <property type="entry name" value="ACREF_ENVCD OPERON REPRESSOR-RELATED"/>
    <property type="match status" value="1"/>
</dbReference>
<keyword evidence="1 2" id="KW-0238">DNA-binding</keyword>
<feature type="domain" description="HTH tetR-type" evidence="3">
    <location>
        <begin position="4"/>
        <end position="64"/>
    </location>
</feature>
<name>A0A0M2P006_STACC</name>
<dbReference type="EMBL" id="LAKJ01000002">
    <property type="protein sequence ID" value="KKI65547.1"/>
    <property type="molecule type" value="Genomic_DNA"/>
</dbReference>
<dbReference type="GO" id="GO:0003677">
    <property type="term" value="F:DNA binding"/>
    <property type="evidence" value="ECO:0007669"/>
    <property type="project" value="UniProtKB-UniRule"/>
</dbReference>
<evidence type="ECO:0000256" key="1">
    <source>
        <dbReference type="ARBA" id="ARBA00023125"/>
    </source>
</evidence>
<proteinExistence type="predicted"/>
<dbReference type="PATRIC" id="fig|74704.6.peg.1538"/>
<evidence type="ECO:0000259" key="3">
    <source>
        <dbReference type="PROSITE" id="PS50977"/>
    </source>
</evidence>
<dbReference type="PANTHER" id="PTHR43479">
    <property type="entry name" value="ACREF/ENVCD OPERON REPRESSOR-RELATED"/>
    <property type="match status" value="1"/>
</dbReference>
<dbReference type="RefSeq" id="WP_019470110.1">
    <property type="nucleotide sequence ID" value="NZ_BKAS01000001.1"/>
</dbReference>
<dbReference type="PROSITE" id="PS50977">
    <property type="entry name" value="HTH_TETR_2"/>
    <property type="match status" value="1"/>
</dbReference>
<dbReference type="InterPro" id="IPR001647">
    <property type="entry name" value="HTH_TetR"/>
</dbReference>
<dbReference type="Pfam" id="PF17937">
    <property type="entry name" value="TetR_C_28"/>
    <property type="match status" value="1"/>
</dbReference>
<dbReference type="SUPFAM" id="SSF46689">
    <property type="entry name" value="Homeodomain-like"/>
    <property type="match status" value="1"/>
</dbReference>
<dbReference type="InterPro" id="IPR041479">
    <property type="entry name" value="TetR_CgmR_C"/>
</dbReference>
<dbReference type="InterPro" id="IPR009057">
    <property type="entry name" value="Homeodomain-like_sf"/>
</dbReference>